<gene>
    <name evidence="3" type="ORF">G2W53_003770</name>
    <name evidence="2" type="ORF">G2W53_017795</name>
</gene>
<evidence type="ECO:0000256" key="1">
    <source>
        <dbReference type="SAM" id="MobiDB-lite"/>
    </source>
</evidence>
<evidence type="ECO:0000313" key="3">
    <source>
        <dbReference type="EMBL" id="KAF7841472.1"/>
    </source>
</evidence>
<feature type="region of interest" description="Disordered" evidence="1">
    <location>
        <begin position="1"/>
        <end position="32"/>
    </location>
</feature>
<feature type="compositionally biased region" description="Gly residues" evidence="1">
    <location>
        <begin position="1"/>
        <end position="10"/>
    </location>
</feature>
<sequence>MKLRWCGGGSRKPPMEKKMLAKMEEENEGRGN</sequence>
<dbReference type="EMBL" id="JAAIUW010000002">
    <property type="protein sequence ID" value="KAF7841472.1"/>
    <property type="molecule type" value="Genomic_DNA"/>
</dbReference>
<protein>
    <submittedName>
        <fullName evidence="2">Uncharacterized protein</fullName>
    </submittedName>
</protein>
<organism evidence="2 4">
    <name type="scientific">Senna tora</name>
    <dbReference type="NCBI Taxonomy" id="362788"/>
    <lineage>
        <taxon>Eukaryota</taxon>
        <taxon>Viridiplantae</taxon>
        <taxon>Streptophyta</taxon>
        <taxon>Embryophyta</taxon>
        <taxon>Tracheophyta</taxon>
        <taxon>Spermatophyta</taxon>
        <taxon>Magnoliopsida</taxon>
        <taxon>eudicotyledons</taxon>
        <taxon>Gunneridae</taxon>
        <taxon>Pentapetalae</taxon>
        <taxon>rosids</taxon>
        <taxon>fabids</taxon>
        <taxon>Fabales</taxon>
        <taxon>Fabaceae</taxon>
        <taxon>Caesalpinioideae</taxon>
        <taxon>Cassia clade</taxon>
        <taxon>Senna</taxon>
    </lineage>
</organism>
<dbReference type="EMBL" id="JAAIUW010000006">
    <property type="protein sequence ID" value="KAF7826631.1"/>
    <property type="molecule type" value="Genomic_DNA"/>
</dbReference>
<name>A0A834TTH3_9FABA</name>
<evidence type="ECO:0000313" key="2">
    <source>
        <dbReference type="EMBL" id="KAF7826631.1"/>
    </source>
</evidence>
<accession>A0A834TTH3</accession>
<proteinExistence type="predicted"/>
<comment type="caution">
    <text evidence="2">The sequence shown here is derived from an EMBL/GenBank/DDBJ whole genome shotgun (WGS) entry which is preliminary data.</text>
</comment>
<dbReference type="AlphaFoldDB" id="A0A834TTH3"/>
<evidence type="ECO:0000313" key="4">
    <source>
        <dbReference type="Proteomes" id="UP000634136"/>
    </source>
</evidence>
<dbReference type="Proteomes" id="UP000634136">
    <property type="component" value="Unassembled WGS sequence"/>
</dbReference>
<feature type="compositionally biased region" description="Basic and acidic residues" evidence="1">
    <location>
        <begin position="13"/>
        <end position="32"/>
    </location>
</feature>
<reference evidence="2" key="1">
    <citation type="submission" date="2020-09" db="EMBL/GenBank/DDBJ databases">
        <title>Genome-Enabled Discovery of Anthraquinone Biosynthesis in Senna tora.</title>
        <authorList>
            <person name="Kang S.-H."/>
            <person name="Pandey R.P."/>
            <person name="Lee C.-M."/>
            <person name="Sim J.-S."/>
            <person name="Jeong J.-T."/>
            <person name="Choi B.-S."/>
            <person name="Jung M."/>
            <person name="Ginzburg D."/>
            <person name="Zhao K."/>
            <person name="Won S.Y."/>
            <person name="Oh T.-J."/>
            <person name="Yu Y."/>
            <person name="Kim N.-H."/>
            <person name="Lee O.R."/>
            <person name="Lee T.-H."/>
            <person name="Bashyal P."/>
            <person name="Kim T.-S."/>
            <person name="Lee W.-H."/>
            <person name="Kawkins C."/>
            <person name="Kim C.-K."/>
            <person name="Kim J.S."/>
            <person name="Ahn B.O."/>
            <person name="Rhee S.Y."/>
            <person name="Sohng J.K."/>
        </authorList>
    </citation>
    <scope>NUCLEOTIDE SEQUENCE</scope>
    <source>
        <tissue evidence="2">Leaf</tissue>
    </source>
</reference>
<keyword evidence="4" id="KW-1185">Reference proteome</keyword>